<proteinExistence type="predicted"/>
<dbReference type="InterPro" id="IPR003594">
    <property type="entry name" value="HATPase_dom"/>
</dbReference>
<evidence type="ECO:0000313" key="6">
    <source>
        <dbReference type="Proteomes" id="UP000334990"/>
    </source>
</evidence>
<dbReference type="GO" id="GO:0000160">
    <property type="term" value="P:phosphorelay signal transduction system"/>
    <property type="evidence" value="ECO:0007669"/>
    <property type="project" value="UniProtKB-KW"/>
</dbReference>
<evidence type="ECO:0000256" key="1">
    <source>
        <dbReference type="ARBA" id="ARBA00022679"/>
    </source>
</evidence>
<evidence type="ECO:0000313" key="5">
    <source>
        <dbReference type="EMBL" id="GES00937.1"/>
    </source>
</evidence>
<dbReference type="Gene3D" id="3.30.565.10">
    <property type="entry name" value="Histidine kinase-like ATPase, C-terminal domain"/>
    <property type="match status" value="1"/>
</dbReference>
<keyword evidence="3" id="KW-0902">Two-component regulatory system</keyword>
<dbReference type="EMBL" id="BLAD01000047">
    <property type="protein sequence ID" value="GES00937.1"/>
    <property type="molecule type" value="Genomic_DNA"/>
</dbReference>
<sequence length="66" mass="7157">MLYRVTGELLRNAFRHAHARTVRVHVAAPEPGPATAVELTVTDDGVGLDPHQTRRPGHIGLQLARG</sequence>
<dbReference type="Pfam" id="PF02518">
    <property type="entry name" value="HATPase_c"/>
    <property type="match status" value="1"/>
</dbReference>
<evidence type="ECO:0000256" key="3">
    <source>
        <dbReference type="ARBA" id="ARBA00023012"/>
    </source>
</evidence>
<dbReference type="OrthoDB" id="227596at2"/>
<organism evidence="5 6">
    <name type="scientific">Acrocarpospora corrugata</name>
    <dbReference type="NCBI Taxonomy" id="35763"/>
    <lineage>
        <taxon>Bacteria</taxon>
        <taxon>Bacillati</taxon>
        <taxon>Actinomycetota</taxon>
        <taxon>Actinomycetes</taxon>
        <taxon>Streptosporangiales</taxon>
        <taxon>Streptosporangiaceae</taxon>
        <taxon>Acrocarpospora</taxon>
    </lineage>
</organism>
<dbReference type="AlphaFoldDB" id="A0A5M3VVU6"/>
<dbReference type="SUPFAM" id="SSF55874">
    <property type="entry name" value="ATPase domain of HSP90 chaperone/DNA topoisomerase II/histidine kinase"/>
    <property type="match status" value="1"/>
</dbReference>
<dbReference type="InterPro" id="IPR050482">
    <property type="entry name" value="Sensor_HK_TwoCompSys"/>
</dbReference>
<keyword evidence="2" id="KW-0418">Kinase</keyword>
<protein>
    <recommendedName>
        <fullName evidence="4">Histidine kinase/HSP90-like ATPase domain-containing protein</fullName>
    </recommendedName>
</protein>
<feature type="domain" description="Histidine kinase/HSP90-like ATPase" evidence="4">
    <location>
        <begin position="2"/>
        <end position="54"/>
    </location>
</feature>
<accession>A0A5M3VVU6</accession>
<dbReference type="Proteomes" id="UP000334990">
    <property type="component" value="Unassembled WGS sequence"/>
</dbReference>
<keyword evidence="1" id="KW-0808">Transferase</keyword>
<gene>
    <name evidence="5" type="ORF">Acor_30010</name>
</gene>
<name>A0A5M3VVU6_9ACTN</name>
<dbReference type="InterPro" id="IPR036890">
    <property type="entry name" value="HATPase_C_sf"/>
</dbReference>
<comment type="caution">
    <text evidence="5">The sequence shown here is derived from an EMBL/GenBank/DDBJ whole genome shotgun (WGS) entry which is preliminary data.</text>
</comment>
<evidence type="ECO:0000259" key="4">
    <source>
        <dbReference type="Pfam" id="PF02518"/>
    </source>
</evidence>
<keyword evidence="6" id="KW-1185">Reference proteome</keyword>
<dbReference type="RefSeq" id="WP_155337240.1">
    <property type="nucleotide sequence ID" value="NZ_BAAABN010000047.1"/>
</dbReference>
<dbReference type="PANTHER" id="PTHR24421">
    <property type="entry name" value="NITRATE/NITRITE SENSOR PROTEIN NARX-RELATED"/>
    <property type="match status" value="1"/>
</dbReference>
<dbReference type="GO" id="GO:0016301">
    <property type="term" value="F:kinase activity"/>
    <property type="evidence" value="ECO:0007669"/>
    <property type="project" value="UniProtKB-KW"/>
</dbReference>
<reference evidence="5 6" key="1">
    <citation type="submission" date="2019-10" db="EMBL/GenBank/DDBJ databases">
        <title>Whole genome shotgun sequence of Acrocarpospora corrugata NBRC 13972.</title>
        <authorList>
            <person name="Ichikawa N."/>
            <person name="Kimura A."/>
            <person name="Kitahashi Y."/>
            <person name="Komaki H."/>
            <person name="Oguchi A."/>
        </authorList>
    </citation>
    <scope>NUCLEOTIDE SEQUENCE [LARGE SCALE GENOMIC DNA]</scope>
    <source>
        <strain evidence="5 6">NBRC 13972</strain>
    </source>
</reference>
<evidence type="ECO:0000256" key="2">
    <source>
        <dbReference type="ARBA" id="ARBA00022777"/>
    </source>
</evidence>